<evidence type="ECO:0000313" key="1">
    <source>
        <dbReference type="EMBL" id="KAK2095292.1"/>
    </source>
</evidence>
<reference evidence="1 2" key="1">
    <citation type="submission" date="2023-05" db="EMBL/GenBank/DDBJ databases">
        <title>B98-5 Cell Line De Novo Hybrid Assembly: An Optical Mapping Approach.</title>
        <authorList>
            <person name="Kananen K."/>
            <person name="Auerbach J.A."/>
            <person name="Kautto E."/>
            <person name="Blachly J.S."/>
        </authorList>
    </citation>
    <scope>NUCLEOTIDE SEQUENCE [LARGE SCALE GENOMIC DNA]</scope>
    <source>
        <strain evidence="1">B95-8</strain>
        <tissue evidence="1">Cell line</tissue>
    </source>
</reference>
<proteinExistence type="predicted"/>
<evidence type="ECO:0000313" key="2">
    <source>
        <dbReference type="Proteomes" id="UP001266305"/>
    </source>
</evidence>
<dbReference type="Proteomes" id="UP001266305">
    <property type="component" value="Unassembled WGS sequence"/>
</dbReference>
<comment type="caution">
    <text evidence="1">The sequence shown here is derived from an EMBL/GenBank/DDBJ whole genome shotgun (WGS) entry which is preliminary data.</text>
</comment>
<organism evidence="1 2">
    <name type="scientific">Saguinus oedipus</name>
    <name type="common">Cotton-top tamarin</name>
    <name type="synonym">Oedipomidas oedipus</name>
    <dbReference type="NCBI Taxonomy" id="9490"/>
    <lineage>
        <taxon>Eukaryota</taxon>
        <taxon>Metazoa</taxon>
        <taxon>Chordata</taxon>
        <taxon>Craniata</taxon>
        <taxon>Vertebrata</taxon>
        <taxon>Euteleostomi</taxon>
        <taxon>Mammalia</taxon>
        <taxon>Eutheria</taxon>
        <taxon>Euarchontoglires</taxon>
        <taxon>Primates</taxon>
        <taxon>Haplorrhini</taxon>
        <taxon>Platyrrhini</taxon>
        <taxon>Cebidae</taxon>
        <taxon>Callitrichinae</taxon>
        <taxon>Saguinus</taxon>
    </lineage>
</organism>
<accession>A0ABQ9UDX8</accession>
<keyword evidence="2" id="KW-1185">Reference proteome</keyword>
<protein>
    <submittedName>
        <fullName evidence="1">Uncharacterized protein</fullName>
    </submittedName>
</protein>
<name>A0ABQ9UDX8_SAGOE</name>
<sequence length="95" mass="10637">MSALDRKLETRFEQVKRLELAAALGLVFCPVKNLPTGLHGPSRGKAPLEGPKPHLERRKPKTYNILSGKLCLTSTPKTRLHVHPLGWKQDCHPPQ</sequence>
<gene>
    <name evidence="1" type="ORF">P7K49_026708</name>
</gene>
<dbReference type="EMBL" id="JASSZA010000013">
    <property type="protein sequence ID" value="KAK2095292.1"/>
    <property type="molecule type" value="Genomic_DNA"/>
</dbReference>